<protein>
    <submittedName>
        <fullName evidence="7">All-trans-retinol 13,14-reductase</fullName>
    </submittedName>
</protein>
<keyword evidence="3" id="KW-0274">FAD</keyword>
<dbReference type="GO" id="GO:0016491">
    <property type="term" value="F:oxidoreductase activity"/>
    <property type="evidence" value="ECO:0007669"/>
    <property type="project" value="InterPro"/>
</dbReference>
<evidence type="ECO:0000259" key="6">
    <source>
        <dbReference type="Pfam" id="PF01593"/>
    </source>
</evidence>
<dbReference type="PANTHER" id="PTHR46091">
    <property type="entry name" value="BLR7054 PROTEIN"/>
    <property type="match status" value="1"/>
</dbReference>
<dbReference type="Pfam" id="PF01593">
    <property type="entry name" value="Amino_oxidase"/>
    <property type="match status" value="1"/>
</dbReference>
<evidence type="ECO:0000313" key="7">
    <source>
        <dbReference type="EMBL" id="SDD63482.1"/>
    </source>
</evidence>
<organism evidence="7 8">
    <name type="scientific">Pricia antarctica</name>
    <dbReference type="NCBI Taxonomy" id="641691"/>
    <lineage>
        <taxon>Bacteria</taxon>
        <taxon>Pseudomonadati</taxon>
        <taxon>Bacteroidota</taxon>
        <taxon>Flavobacteriia</taxon>
        <taxon>Flavobacteriales</taxon>
        <taxon>Flavobacteriaceae</taxon>
        <taxon>Pricia</taxon>
    </lineage>
</organism>
<feature type="domain" description="Amine oxidase" evidence="6">
    <location>
        <begin position="50"/>
        <end position="344"/>
    </location>
</feature>
<dbReference type="SUPFAM" id="SSF51905">
    <property type="entry name" value="FAD/NAD(P)-binding domain"/>
    <property type="match status" value="1"/>
</dbReference>
<keyword evidence="2" id="KW-0732">Signal</keyword>
<dbReference type="PANTHER" id="PTHR46091:SF3">
    <property type="entry name" value="AMINE OXIDASE DOMAIN-CONTAINING PROTEIN"/>
    <property type="match status" value="1"/>
</dbReference>
<evidence type="ECO:0000256" key="1">
    <source>
        <dbReference type="ARBA" id="ARBA00022630"/>
    </source>
</evidence>
<proteinExistence type="predicted"/>
<sequence length="549" mass="62138">MNDVTGKSDVTYKSCLPLTIKLNCQNYPYFVKVSKTMKKQYDIVIIGSGMGGLVAANILAREGKSVCVLEKNNQFGGNLQTFVRERTIFDTGVHYLGGLSEGQNLYRYFDYLDILEGLHFKKLDEDGFDKITFDDDDTEYPHAQGYENFASRLTLKFPEDADAIQAYCNKLQEVCQKFPLYNLEAGKPYHQDSDLFALGAKSYIDALTENKRLRAVLAGSNLLYAGDPDKTPFYVHALSVNSFIESSYRCADGGSQITKLLIRRLKENGGNALKHQEVISINVADKKVVSVTTQTGQKIKGDLFISNIDPKNTLNLTEGVPFRKSFTQRIEEMESTISAFSIHIVLKPKSFNYLNHNYYHSKDLDAVWNGHKYTQENWPLGYMVSMGVRKNQDQWGEQLTAIAYMRFEEVTPWARTFNTVANKNDRGETYAEFKKKKTEVFLNELEKKFPNIRDCIQSIHTSTPLSYRDYIGCHRGSMYGYVKDVENPLKSFIAPRTKLENLYFTGQSLNMHGILGVTISGVVTCSEILGADYLLDKIVAGSEKVSGKR</sequence>
<evidence type="ECO:0000256" key="5">
    <source>
        <dbReference type="ARBA" id="ARBA00023027"/>
    </source>
</evidence>
<keyword evidence="5" id="KW-0520">NAD</keyword>
<dbReference type="STRING" id="641691.SAMN05421636_101264"/>
<dbReference type="Gene3D" id="3.50.50.60">
    <property type="entry name" value="FAD/NAD(P)-binding domain"/>
    <property type="match status" value="2"/>
</dbReference>
<evidence type="ECO:0000313" key="8">
    <source>
        <dbReference type="Proteomes" id="UP000199109"/>
    </source>
</evidence>
<dbReference type="Proteomes" id="UP000199109">
    <property type="component" value="Unassembled WGS sequence"/>
</dbReference>
<evidence type="ECO:0000256" key="4">
    <source>
        <dbReference type="ARBA" id="ARBA00022857"/>
    </source>
</evidence>
<dbReference type="InterPro" id="IPR052206">
    <property type="entry name" value="Retinol_saturase"/>
</dbReference>
<keyword evidence="1" id="KW-0285">Flavoprotein</keyword>
<dbReference type="AlphaFoldDB" id="A0A1G6WCA4"/>
<keyword evidence="4" id="KW-0521">NADP</keyword>
<evidence type="ECO:0000256" key="3">
    <source>
        <dbReference type="ARBA" id="ARBA00022827"/>
    </source>
</evidence>
<name>A0A1G6WCA4_9FLAO</name>
<dbReference type="InterPro" id="IPR002937">
    <property type="entry name" value="Amino_oxidase"/>
</dbReference>
<dbReference type="EMBL" id="FNAO01000001">
    <property type="protein sequence ID" value="SDD63482.1"/>
    <property type="molecule type" value="Genomic_DNA"/>
</dbReference>
<dbReference type="InterPro" id="IPR036188">
    <property type="entry name" value="FAD/NAD-bd_sf"/>
</dbReference>
<evidence type="ECO:0000256" key="2">
    <source>
        <dbReference type="ARBA" id="ARBA00022729"/>
    </source>
</evidence>
<accession>A0A1G6WCA4</accession>
<keyword evidence="8" id="KW-1185">Reference proteome</keyword>
<reference evidence="7 8" key="1">
    <citation type="submission" date="2016-10" db="EMBL/GenBank/DDBJ databases">
        <authorList>
            <person name="de Groot N.N."/>
        </authorList>
    </citation>
    <scope>NUCLEOTIDE SEQUENCE [LARGE SCALE GENOMIC DNA]</scope>
    <source>
        <strain evidence="7 8">DSM 23421</strain>
    </source>
</reference>
<gene>
    <name evidence="7" type="ORF">SAMN05421636_101264</name>
</gene>